<feature type="transmembrane region" description="Helical" evidence="1">
    <location>
        <begin position="34"/>
        <end position="51"/>
    </location>
</feature>
<comment type="caution">
    <text evidence="2">The sequence shown here is derived from an EMBL/GenBank/DDBJ whole genome shotgun (WGS) entry which is preliminary data.</text>
</comment>
<sequence>MDLHVIFTSMLMFALLIVFIFRQLQPRQPTRLRFYIMPVIAIIVAYERLPRPIVPEIQIIEGILSVIIGIGFGVLQARYTKVYHVNGEWLMKGDWKYLLTWLGLFAMRMIIMVVFNHIDHGKSMVVEWIIWAEIAVVWGVRSLLLMLRYPQLRSVLARPKNE</sequence>
<protein>
    <recommendedName>
        <fullName evidence="4">DUF1453 family protein</fullName>
    </recommendedName>
</protein>
<dbReference type="Proteomes" id="UP000628775">
    <property type="component" value="Unassembled WGS sequence"/>
</dbReference>
<evidence type="ECO:0000256" key="1">
    <source>
        <dbReference type="SAM" id="Phobius"/>
    </source>
</evidence>
<evidence type="ECO:0000313" key="2">
    <source>
        <dbReference type="EMBL" id="GGE43608.1"/>
    </source>
</evidence>
<organism evidence="2 3">
    <name type="scientific">Pullulanibacillus camelliae</name>
    <dbReference type="NCBI Taxonomy" id="1707096"/>
    <lineage>
        <taxon>Bacteria</taxon>
        <taxon>Bacillati</taxon>
        <taxon>Bacillota</taxon>
        <taxon>Bacilli</taxon>
        <taxon>Bacillales</taxon>
        <taxon>Sporolactobacillaceae</taxon>
        <taxon>Pullulanibacillus</taxon>
    </lineage>
</organism>
<proteinExistence type="predicted"/>
<feature type="transmembrane region" description="Helical" evidence="1">
    <location>
        <begin position="6"/>
        <end position="22"/>
    </location>
</feature>
<keyword evidence="3" id="KW-1185">Reference proteome</keyword>
<name>A0A8J3DWE0_9BACL</name>
<accession>A0A8J3DWE0</accession>
<dbReference type="AlphaFoldDB" id="A0A8J3DWE0"/>
<reference evidence="2" key="1">
    <citation type="journal article" date="2014" name="Int. J. Syst. Evol. Microbiol.">
        <title>Complete genome sequence of Corynebacterium casei LMG S-19264T (=DSM 44701T), isolated from a smear-ripened cheese.</title>
        <authorList>
            <consortium name="US DOE Joint Genome Institute (JGI-PGF)"/>
            <person name="Walter F."/>
            <person name="Albersmeier A."/>
            <person name="Kalinowski J."/>
            <person name="Ruckert C."/>
        </authorList>
    </citation>
    <scope>NUCLEOTIDE SEQUENCE</scope>
    <source>
        <strain evidence="2">CGMCC 1.15371</strain>
    </source>
</reference>
<keyword evidence="1" id="KW-0472">Membrane</keyword>
<reference evidence="2" key="2">
    <citation type="submission" date="2020-09" db="EMBL/GenBank/DDBJ databases">
        <authorList>
            <person name="Sun Q."/>
            <person name="Zhou Y."/>
        </authorList>
    </citation>
    <scope>NUCLEOTIDE SEQUENCE</scope>
    <source>
        <strain evidence="2">CGMCC 1.15371</strain>
    </source>
</reference>
<dbReference type="RefSeq" id="WP_188693873.1">
    <property type="nucleotide sequence ID" value="NZ_BMIR01000010.1"/>
</dbReference>
<evidence type="ECO:0000313" key="3">
    <source>
        <dbReference type="Proteomes" id="UP000628775"/>
    </source>
</evidence>
<gene>
    <name evidence="2" type="ORF">GCM10011391_22960</name>
</gene>
<feature type="transmembrane region" description="Helical" evidence="1">
    <location>
        <begin position="128"/>
        <end position="147"/>
    </location>
</feature>
<keyword evidence="1" id="KW-1133">Transmembrane helix</keyword>
<dbReference type="EMBL" id="BMIR01000010">
    <property type="protein sequence ID" value="GGE43608.1"/>
    <property type="molecule type" value="Genomic_DNA"/>
</dbReference>
<feature type="transmembrane region" description="Helical" evidence="1">
    <location>
        <begin position="57"/>
        <end position="77"/>
    </location>
</feature>
<feature type="transmembrane region" description="Helical" evidence="1">
    <location>
        <begin position="98"/>
        <end position="116"/>
    </location>
</feature>
<keyword evidence="1" id="KW-0812">Transmembrane</keyword>
<evidence type="ECO:0008006" key="4">
    <source>
        <dbReference type="Google" id="ProtNLM"/>
    </source>
</evidence>